<protein>
    <submittedName>
        <fullName evidence="3">60S ribosomal protein L7a</fullName>
    </submittedName>
</protein>
<gene>
    <name evidence="1" type="ORF">HPLM_LOCUS5969</name>
</gene>
<keyword evidence="2" id="KW-1185">Reference proteome</keyword>
<reference evidence="1 2" key="2">
    <citation type="submission" date="2018-11" db="EMBL/GenBank/DDBJ databases">
        <authorList>
            <consortium name="Pathogen Informatics"/>
        </authorList>
    </citation>
    <scope>NUCLEOTIDE SEQUENCE [LARGE SCALE GENOMIC DNA]</scope>
    <source>
        <strain evidence="1 2">MHpl1</strain>
    </source>
</reference>
<reference evidence="3" key="1">
    <citation type="submission" date="2017-02" db="UniProtKB">
        <authorList>
            <consortium name="WormBaseParasite"/>
        </authorList>
    </citation>
    <scope>IDENTIFICATION</scope>
</reference>
<evidence type="ECO:0000313" key="3">
    <source>
        <dbReference type="WBParaSite" id="HPLM_0000597701-mRNA-1"/>
    </source>
</evidence>
<sequence length="91" mass="10309">MLQILLEDNSFRGELVPSSGCPINQKEISVKKKQEEKKRRGVELDARKFGVHYIPKRASSADAAKRRQPAAKVMPKILMTFHFVAMLAIMV</sequence>
<dbReference type="WBParaSite" id="HPLM_0000597701-mRNA-1">
    <property type="protein sequence ID" value="HPLM_0000597701-mRNA-1"/>
    <property type="gene ID" value="HPLM_0000597701"/>
</dbReference>
<organism evidence="3">
    <name type="scientific">Haemonchus placei</name>
    <name type="common">Barber's pole worm</name>
    <dbReference type="NCBI Taxonomy" id="6290"/>
    <lineage>
        <taxon>Eukaryota</taxon>
        <taxon>Metazoa</taxon>
        <taxon>Ecdysozoa</taxon>
        <taxon>Nematoda</taxon>
        <taxon>Chromadorea</taxon>
        <taxon>Rhabditida</taxon>
        <taxon>Rhabditina</taxon>
        <taxon>Rhabditomorpha</taxon>
        <taxon>Strongyloidea</taxon>
        <taxon>Trichostrongylidae</taxon>
        <taxon>Haemonchus</taxon>
    </lineage>
</organism>
<evidence type="ECO:0000313" key="2">
    <source>
        <dbReference type="Proteomes" id="UP000268014"/>
    </source>
</evidence>
<evidence type="ECO:0000313" key="1">
    <source>
        <dbReference type="EMBL" id="VDO27585.1"/>
    </source>
</evidence>
<dbReference type="Proteomes" id="UP000268014">
    <property type="component" value="Unassembled WGS sequence"/>
</dbReference>
<proteinExistence type="predicted"/>
<name>A0A0N4W789_HAEPC</name>
<dbReference type="AlphaFoldDB" id="A0A0N4W789"/>
<dbReference type="EMBL" id="UZAF01016416">
    <property type="protein sequence ID" value="VDO27585.1"/>
    <property type="molecule type" value="Genomic_DNA"/>
</dbReference>
<accession>A0A0N4W789</accession>